<proteinExistence type="predicted"/>
<dbReference type="AlphaFoldDB" id="A0A9N7V7M7"/>
<sequence length="241" mass="26778">MKLSLSLVVRSGCCGTVGQMAAGRAVNGQVVLELWADLRWVFTPRLELLLEQTAKLQALVPRGPRLHRAKPRLPLINGHGYNWVKLLAFCRNLHNFCHIARPSCTALERRASSGGSSGQAHYYSVKREGLFIPPVPSAGQPEVEFIKRGATEELEEREEEGLMSYTADSHQGVMEILWLHYLGSVISSIFTVKCHGSGVMTFISSGFLIFFIFKFHSHQREQEVSILNSGIPLSGSLLCEK</sequence>
<accession>A0A9N7V7M7</accession>
<gene>
    <name evidence="1" type="ORF">PLEPLA_LOCUS31289</name>
</gene>
<organism evidence="1 2">
    <name type="scientific">Pleuronectes platessa</name>
    <name type="common">European plaice</name>
    <dbReference type="NCBI Taxonomy" id="8262"/>
    <lineage>
        <taxon>Eukaryota</taxon>
        <taxon>Metazoa</taxon>
        <taxon>Chordata</taxon>
        <taxon>Craniata</taxon>
        <taxon>Vertebrata</taxon>
        <taxon>Euteleostomi</taxon>
        <taxon>Actinopterygii</taxon>
        <taxon>Neopterygii</taxon>
        <taxon>Teleostei</taxon>
        <taxon>Neoteleostei</taxon>
        <taxon>Acanthomorphata</taxon>
        <taxon>Carangaria</taxon>
        <taxon>Pleuronectiformes</taxon>
        <taxon>Pleuronectoidei</taxon>
        <taxon>Pleuronectidae</taxon>
        <taxon>Pleuronectes</taxon>
    </lineage>
</organism>
<dbReference type="EMBL" id="CADEAL010003124">
    <property type="protein sequence ID" value="CAB1443573.1"/>
    <property type="molecule type" value="Genomic_DNA"/>
</dbReference>
<protein>
    <submittedName>
        <fullName evidence="1">Uncharacterized protein</fullName>
    </submittedName>
</protein>
<keyword evidence="2" id="KW-1185">Reference proteome</keyword>
<dbReference type="Proteomes" id="UP001153269">
    <property type="component" value="Unassembled WGS sequence"/>
</dbReference>
<evidence type="ECO:0000313" key="1">
    <source>
        <dbReference type="EMBL" id="CAB1443573.1"/>
    </source>
</evidence>
<evidence type="ECO:0000313" key="2">
    <source>
        <dbReference type="Proteomes" id="UP001153269"/>
    </source>
</evidence>
<comment type="caution">
    <text evidence="1">The sequence shown here is derived from an EMBL/GenBank/DDBJ whole genome shotgun (WGS) entry which is preliminary data.</text>
</comment>
<name>A0A9N7V7M7_PLEPL</name>
<reference evidence="1" key="1">
    <citation type="submission" date="2020-03" db="EMBL/GenBank/DDBJ databases">
        <authorList>
            <person name="Weist P."/>
        </authorList>
    </citation>
    <scope>NUCLEOTIDE SEQUENCE</scope>
</reference>